<evidence type="ECO:0000313" key="2">
    <source>
        <dbReference type="EMBL" id="WVZ09567.1"/>
    </source>
</evidence>
<feature type="transmembrane region" description="Helical" evidence="1">
    <location>
        <begin position="12"/>
        <end position="34"/>
    </location>
</feature>
<keyword evidence="1" id="KW-0812">Transmembrane</keyword>
<dbReference type="EMBL" id="CP144696">
    <property type="protein sequence ID" value="WVZ09567.1"/>
    <property type="molecule type" value="Genomic_DNA"/>
</dbReference>
<evidence type="ECO:0000256" key="1">
    <source>
        <dbReference type="SAM" id="Phobius"/>
    </source>
</evidence>
<accession>A0AAQ3NH15</accession>
<name>A0AAQ3NH15_VIGMU</name>
<organism evidence="2 3">
    <name type="scientific">Vigna mungo</name>
    <name type="common">Black gram</name>
    <name type="synonym">Phaseolus mungo</name>
    <dbReference type="NCBI Taxonomy" id="3915"/>
    <lineage>
        <taxon>Eukaryota</taxon>
        <taxon>Viridiplantae</taxon>
        <taxon>Streptophyta</taxon>
        <taxon>Embryophyta</taxon>
        <taxon>Tracheophyta</taxon>
        <taxon>Spermatophyta</taxon>
        <taxon>Magnoliopsida</taxon>
        <taxon>eudicotyledons</taxon>
        <taxon>Gunneridae</taxon>
        <taxon>Pentapetalae</taxon>
        <taxon>rosids</taxon>
        <taxon>fabids</taxon>
        <taxon>Fabales</taxon>
        <taxon>Fabaceae</taxon>
        <taxon>Papilionoideae</taxon>
        <taxon>50 kb inversion clade</taxon>
        <taxon>NPAAA clade</taxon>
        <taxon>indigoferoid/millettioid clade</taxon>
        <taxon>Phaseoleae</taxon>
        <taxon>Vigna</taxon>
    </lineage>
</organism>
<dbReference type="Proteomes" id="UP001374535">
    <property type="component" value="Chromosome 5"/>
</dbReference>
<reference evidence="2 3" key="1">
    <citation type="journal article" date="2023" name="Life. Sci Alliance">
        <title>Evolutionary insights into 3D genome organization and epigenetic landscape of Vigna mungo.</title>
        <authorList>
            <person name="Junaid A."/>
            <person name="Singh B."/>
            <person name="Bhatia S."/>
        </authorList>
    </citation>
    <scope>NUCLEOTIDE SEQUENCE [LARGE SCALE GENOMIC DNA]</scope>
    <source>
        <strain evidence="2">Urdbean</strain>
    </source>
</reference>
<sequence>MNPRPLVPLVRTAAVIFAGVVTLNLTSTVTIKLLRLASEKKREKVALPCRACRGKGFYICKLCNGNATIAWSPMFDPVAINPCVCPTCEGNRFAFPLFCFILCLVRYSMRISKMGYACRENVRCVSCSFPRSYYMNSNDDKHVNYNRENYQIVRDITTISSSILFSNLIS</sequence>
<proteinExistence type="predicted"/>
<keyword evidence="3" id="KW-1185">Reference proteome</keyword>
<protein>
    <submittedName>
        <fullName evidence="2">Uncharacterized protein</fullName>
    </submittedName>
</protein>
<keyword evidence="1" id="KW-1133">Transmembrane helix</keyword>
<evidence type="ECO:0000313" key="3">
    <source>
        <dbReference type="Proteomes" id="UP001374535"/>
    </source>
</evidence>
<dbReference type="AlphaFoldDB" id="A0AAQ3NH15"/>
<gene>
    <name evidence="2" type="ORF">V8G54_014097</name>
</gene>
<keyword evidence="1" id="KW-0472">Membrane</keyword>